<proteinExistence type="predicted"/>
<comment type="caution">
    <text evidence="2">The sequence shown here is derived from an EMBL/GenBank/DDBJ whole genome shotgun (WGS) entry which is preliminary data.</text>
</comment>
<evidence type="ECO:0000313" key="2">
    <source>
        <dbReference type="EMBL" id="TPG37214.1"/>
    </source>
</evidence>
<dbReference type="NCBIfam" id="TIGR03083">
    <property type="entry name" value="maleylpyruvate isomerase family mycothiol-dependent enzyme"/>
    <property type="match status" value="1"/>
</dbReference>
<dbReference type="RefSeq" id="WP_140688407.1">
    <property type="nucleotide sequence ID" value="NZ_RCZG01000001.1"/>
</dbReference>
<dbReference type="SUPFAM" id="SSF109854">
    <property type="entry name" value="DinB/YfiT-like putative metalloenzymes"/>
    <property type="match status" value="1"/>
</dbReference>
<dbReference type="OrthoDB" id="5178565at2"/>
<dbReference type="InterPro" id="IPR017517">
    <property type="entry name" value="Maleyloyr_isom"/>
</dbReference>
<dbReference type="InterPro" id="IPR024344">
    <property type="entry name" value="MDMPI_metal-binding"/>
</dbReference>
<name>A0A502EJB8_9MYCO</name>
<reference evidence="2 3" key="1">
    <citation type="journal article" date="2019" name="Environ. Microbiol.">
        <title>Species interactions and distinct microbial communities in high Arctic permafrost affected cryosols are associated with the CH4 and CO2 gas fluxes.</title>
        <authorList>
            <person name="Altshuler I."/>
            <person name="Hamel J."/>
            <person name="Turney S."/>
            <person name="Magnuson E."/>
            <person name="Levesque R."/>
            <person name="Greer C."/>
            <person name="Whyte L.G."/>
        </authorList>
    </citation>
    <scope>NUCLEOTIDE SEQUENCE [LARGE SCALE GENOMIC DNA]</scope>
    <source>
        <strain evidence="2 3">S5.20</strain>
    </source>
</reference>
<dbReference type="Proteomes" id="UP000320095">
    <property type="component" value="Unassembled WGS sequence"/>
</dbReference>
<keyword evidence="2" id="KW-0413">Isomerase</keyword>
<dbReference type="EMBL" id="RCZG01000001">
    <property type="protein sequence ID" value="TPG37214.1"/>
    <property type="molecule type" value="Genomic_DNA"/>
</dbReference>
<dbReference type="AlphaFoldDB" id="A0A502EJB8"/>
<organism evidence="2 3">
    <name type="scientific">Mycolicibacterium hodleri</name>
    <dbReference type="NCBI Taxonomy" id="49897"/>
    <lineage>
        <taxon>Bacteria</taxon>
        <taxon>Bacillati</taxon>
        <taxon>Actinomycetota</taxon>
        <taxon>Actinomycetes</taxon>
        <taxon>Mycobacteriales</taxon>
        <taxon>Mycobacteriaceae</taxon>
        <taxon>Mycolicibacterium</taxon>
    </lineage>
</organism>
<gene>
    <name evidence="2" type="ORF">EAH80_05190</name>
</gene>
<protein>
    <submittedName>
        <fullName evidence="2">Maleylpyruvate isomerase family mycothiol-dependent enzyme</fullName>
    </submittedName>
</protein>
<dbReference type="Pfam" id="PF11716">
    <property type="entry name" value="MDMPI_N"/>
    <property type="match status" value="1"/>
</dbReference>
<keyword evidence="3" id="KW-1185">Reference proteome</keyword>
<sequence>MNRLDLARQEREEFADFLSGLTPEQWECPSLCAGWSVRDVVAHCVSFEGLSPRELVARFAKGRLQTDRINGLAIASLADRSPDQLIRILRANSEPRGLGAGFGGRIALTDNMIHHQDIRRPLGLARSIPLERLRLAMDFVRYAPTIRGAWRVRGVRLTATDLDWSHGKGSEMRGTGEALLMIMAGRPDALPDLDGPGVATVASRVR</sequence>
<evidence type="ECO:0000259" key="1">
    <source>
        <dbReference type="Pfam" id="PF11716"/>
    </source>
</evidence>
<evidence type="ECO:0000313" key="3">
    <source>
        <dbReference type="Proteomes" id="UP000320095"/>
    </source>
</evidence>
<dbReference type="Gene3D" id="1.20.120.450">
    <property type="entry name" value="dinb family like domain"/>
    <property type="match status" value="1"/>
</dbReference>
<dbReference type="GO" id="GO:0046872">
    <property type="term" value="F:metal ion binding"/>
    <property type="evidence" value="ECO:0007669"/>
    <property type="project" value="InterPro"/>
</dbReference>
<keyword evidence="2" id="KW-0670">Pyruvate</keyword>
<dbReference type="GO" id="GO:0016853">
    <property type="term" value="F:isomerase activity"/>
    <property type="evidence" value="ECO:0007669"/>
    <property type="project" value="UniProtKB-KW"/>
</dbReference>
<feature type="domain" description="Mycothiol-dependent maleylpyruvate isomerase metal-binding" evidence="1">
    <location>
        <begin position="8"/>
        <end position="91"/>
    </location>
</feature>
<dbReference type="InterPro" id="IPR034660">
    <property type="entry name" value="DinB/YfiT-like"/>
</dbReference>
<accession>A0A502EJB8</accession>